<dbReference type="PANTHER" id="PTHR35145:SF1">
    <property type="entry name" value="CYTOPLASMIC PROTEIN"/>
    <property type="match status" value="1"/>
</dbReference>
<dbReference type="Pfam" id="PF04237">
    <property type="entry name" value="YjbR"/>
    <property type="match status" value="1"/>
</dbReference>
<accession>A0A3S5HK37</accession>
<proteinExistence type="predicted"/>
<dbReference type="GO" id="GO:0003677">
    <property type="term" value="F:DNA binding"/>
    <property type="evidence" value="ECO:0007669"/>
    <property type="project" value="UniProtKB-KW"/>
</dbReference>
<sequence length="118" mass="13708">MKPEKIKDVCLQNKGTVYDFKDEWNAERALVGGKMYMMMGTNKEGNSIVTVKAEPSEGARYREMYPGVITEGYYMNKVHWISIRMDKDVDEPLIETLINESYELIFKSLTKKIQSEIK</sequence>
<dbReference type="Gene3D" id="3.90.1150.30">
    <property type="match status" value="1"/>
</dbReference>
<dbReference type="PANTHER" id="PTHR35145">
    <property type="entry name" value="CYTOPLASMIC PROTEIN-RELATED"/>
    <property type="match status" value="1"/>
</dbReference>
<reference evidence="1 2" key="1">
    <citation type="journal article" date="2020" name="Int. J. Syst. Evol. Microbiol.">
        <title>Description of Erysipelothrix piscisicarius sp. nov., an emergent fish pathogen, and assessment of virulence using a tiger barb (Puntigrus tetrazona) infection model.</title>
        <authorList>
            <person name="Pomaranski E.K."/>
            <person name="Griffin M.J."/>
            <person name="Camus A.C."/>
            <person name="Armwood A.R."/>
            <person name="Shelley J."/>
            <person name="Waldbieser G.C."/>
            <person name="LaFrentz B.R."/>
            <person name="Garcia J.C."/>
            <person name="Yanong R."/>
            <person name="Soto E."/>
        </authorList>
    </citation>
    <scope>NUCLEOTIDE SEQUENCE [LARGE SCALE GENOMIC DNA]</scope>
    <source>
        <strain evidence="1 2">15TAL0474</strain>
    </source>
</reference>
<dbReference type="EMBL" id="CP034234">
    <property type="protein sequence ID" value="AZK43721.1"/>
    <property type="molecule type" value="Genomic_DNA"/>
</dbReference>
<evidence type="ECO:0000313" key="2">
    <source>
        <dbReference type="Proteomes" id="UP000278804"/>
    </source>
</evidence>
<evidence type="ECO:0000313" key="1">
    <source>
        <dbReference type="EMBL" id="AZK43721.1"/>
    </source>
</evidence>
<dbReference type="AlphaFoldDB" id="A0A3S5HK37"/>
<dbReference type="InterPro" id="IPR058532">
    <property type="entry name" value="YjbR/MT2646/Rv2570-like"/>
</dbReference>
<dbReference type="KEGG" id="eri:EEI45_01980"/>
<name>A0A3S5HK37_9FIRM</name>
<protein>
    <submittedName>
        <fullName evidence="1">MmcQ/YjbR family DNA-binding protein</fullName>
    </submittedName>
</protein>
<organism evidence="1 2">
    <name type="scientific">Erysipelothrix piscisicarius</name>
    <dbReference type="NCBI Taxonomy" id="2485784"/>
    <lineage>
        <taxon>Bacteria</taxon>
        <taxon>Bacillati</taxon>
        <taxon>Bacillota</taxon>
        <taxon>Erysipelotrichia</taxon>
        <taxon>Erysipelotrichales</taxon>
        <taxon>Erysipelotrichaceae</taxon>
        <taxon>Erysipelothrix</taxon>
    </lineage>
</organism>
<keyword evidence="2" id="KW-1185">Reference proteome</keyword>
<dbReference type="Proteomes" id="UP000278804">
    <property type="component" value="Chromosome"/>
</dbReference>
<dbReference type="InterPro" id="IPR038056">
    <property type="entry name" value="YjbR-like_sf"/>
</dbReference>
<gene>
    <name evidence="1" type="ORF">EEI45_01980</name>
</gene>
<dbReference type="InterPro" id="IPR007351">
    <property type="entry name" value="YjbR"/>
</dbReference>
<dbReference type="SUPFAM" id="SSF142906">
    <property type="entry name" value="YjbR-like"/>
    <property type="match status" value="1"/>
</dbReference>
<keyword evidence="1" id="KW-0238">DNA-binding</keyword>
<dbReference type="RefSeq" id="WP_125163937.1">
    <property type="nucleotide sequence ID" value="NZ_CP034234.1"/>
</dbReference>